<dbReference type="RefSeq" id="WP_269277096.1">
    <property type="nucleotide sequence ID" value="NZ_JAPVOI010000004.1"/>
</dbReference>
<dbReference type="Gene3D" id="3.90.25.10">
    <property type="entry name" value="UDP-galactose 4-epimerase, domain 1"/>
    <property type="match status" value="1"/>
</dbReference>
<proteinExistence type="predicted"/>
<dbReference type="Pfam" id="PF05368">
    <property type="entry name" value="NmrA"/>
    <property type="match status" value="1"/>
</dbReference>
<feature type="domain" description="NmrA-like" evidence="1">
    <location>
        <begin position="3"/>
        <end position="243"/>
    </location>
</feature>
<sequence length="279" mass="29466">MPGKILVLGATGTVGSKVIRTLVARGEPTKAACRKSISIPGADAVAFDYLDASTYGCALEGVDRIFVITPTGCLDPVRLLTPIIQAAAARGIKIVLMTMLGVDTGGSNSYRTVELFLEETCAPFVIVRPNWFADNFHSYWLDGIRRGVIAVPAADGKTSFIDTRDIAESIACTLTSDAFNGQAFDLTGPEALSYAEAAAILSRAIGRTIAYTPVDDGIFIGLLTEAGISATYAHLLAELFRPVREGRMAALSNGVETLTGKAPRSLETYAKDNIAALTA</sequence>
<organism evidence="2 3">
    <name type="scientific">Sinorhizobium psoraleae</name>
    <dbReference type="NCBI Taxonomy" id="520838"/>
    <lineage>
        <taxon>Bacteria</taxon>
        <taxon>Pseudomonadati</taxon>
        <taxon>Pseudomonadota</taxon>
        <taxon>Alphaproteobacteria</taxon>
        <taxon>Hyphomicrobiales</taxon>
        <taxon>Rhizobiaceae</taxon>
        <taxon>Sinorhizobium/Ensifer group</taxon>
        <taxon>Sinorhizobium</taxon>
    </lineage>
</organism>
<gene>
    <name evidence="2" type="ORF">O3W52_07590</name>
</gene>
<dbReference type="Proteomes" id="UP001079430">
    <property type="component" value="Unassembled WGS sequence"/>
</dbReference>
<evidence type="ECO:0000259" key="1">
    <source>
        <dbReference type="Pfam" id="PF05368"/>
    </source>
</evidence>
<dbReference type="InterPro" id="IPR051604">
    <property type="entry name" value="Ergot_Alk_Oxidoreductase"/>
</dbReference>
<name>A0ABT4KDK4_9HYPH</name>
<protein>
    <submittedName>
        <fullName evidence="2">SDR family oxidoreductase</fullName>
    </submittedName>
</protein>
<dbReference type="InterPro" id="IPR008030">
    <property type="entry name" value="NmrA-like"/>
</dbReference>
<comment type="caution">
    <text evidence="2">The sequence shown here is derived from an EMBL/GenBank/DDBJ whole genome shotgun (WGS) entry which is preliminary data.</text>
</comment>
<dbReference type="EMBL" id="JAPVOI010000004">
    <property type="protein sequence ID" value="MCZ4089934.1"/>
    <property type="molecule type" value="Genomic_DNA"/>
</dbReference>
<reference evidence="2" key="1">
    <citation type="submission" date="2022-10" db="EMBL/GenBank/DDBJ databases">
        <title>Whole genome sequencing of three plant growth promoting bacteria isolated from Vachellia tortilis subsp. raddiana in Morocco.</title>
        <authorList>
            <person name="Hnini M."/>
            <person name="Zouagui R."/>
            <person name="Zouagui H."/>
            <person name="Chemao Elfihri M.-W."/>
            <person name="Ibrahimi A."/>
            <person name="Sbabou L."/>
            <person name="Aurag J."/>
        </authorList>
    </citation>
    <scope>NUCLEOTIDE SEQUENCE</scope>
    <source>
        <strain evidence="2">LMR678</strain>
    </source>
</reference>
<dbReference type="InterPro" id="IPR036291">
    <property type="entry name" value="NAD(P)-bd_dom_sf"/>
</dbReference>
<accession>A0ABT4KDK4</accession>
<keyword evidence="3" id="KW-1185">Reference proteome</keyword>
<dbReference type="CDD" id="cd05269">
    <property type="entry name" value="TMR_SDR_a"/>
    <property type="match status" value="1"/>
</dbReference>
<dbReference type="SUPFAM" id="SSF51735">
    <property type="entry name" value="NAD(P)-binding Rossmann-fold domains"/>
    <property type="match status" value="1"/>
</dbReference>
<dbReference type="Gene3D" id="3.40.50.720">
    <property type="entry name" value="NAD(P)-binding Rossmann-like Domain"/>
    <property type="match status" value="1"/>
</dbReference>
<evidence type="ECO:0000313" key="2">
    <source>
        <dbReference type="EMBL" id="MCZ4089934.1"/>
    </source>
</evidence>
<dbReference type="PANTHER" id="PTHR43162">
    <property type="match status" value="1"/>
</dbReference>
<evidence type="ECO:0000313" key="3">
    <source>
        <dbReference type="Proteomes" id="UP001079430"/>
    </source>
</evidence>
<dbReference type="PANTHER" id="PTHR43162:SF1">
    <property type="entry name" value="PRESTALK A DIFFERENTIATION PROTEIN A"/>
    <property type="match status" value="1"/>
</dbReference>